<accession>A0A0F9JFX7</accession>
<protein>
    <submittedName>
        <fullName evidence="2">Uncharacterized protein</fullName>
    </submittedName>
</protein>
<proteinExistence type="predicted"/>
<organism evidence="2">
    <name type="scientific">marine sediment metagenome</name>
    <dbReference type="NCBI Taxonomy" id="412755"/>
    <lineage>
        <taxon>unclassified sequences</taxon>
        <taxon>metagenomes</taxon>
        <taxon>ecological metagenomes</taxon>
    </lineage>
</organism>
<feature type="region of interest" description="Disordered" evidence="1">
    <location>
        <begin position="1"/>
        <end position="28"/>
    </location>
</feature>
<reference evidence="2" key="1">
    <citation type="journal article" date="2015" name="Nature">
        <title>Complex archaea that bridge the gap between prokaryotes and eukaryotes.</title>
        <authorList>
            <person name="Spang A."/>
            <person name="Saw J.H."/>
            <person name="Jorgensen S.L."/>
            <person name="Zaremba-Niedzwiedzka K."/>
            <person name="Martijn J."/>
            <person name="Lind A.E."/>
            <person name="van Eijk R."/>
            <person name="Schleper C."/>
            <person name="Guy L."/>
            <person name="Ettema T.J."/>
        </authorList>
    </citation>
    <scope>NUCLEOTIDE SEQUENCE</scope>
</reference>
<name>A0A0F9JFX7_9ZZZZ</name>
<feature type="region of interest" description="Disordered" evidence="1">
    <location>
        <begin position="47"/>
        <end position="87"/>
    </location>
</feature>
<evidence type="ECO:0000256" key="1">
    <source>
        <dbReference type="SAM" id="MobiDB-lite"/>
    </source>
</evidence>
<evidence type="ECO:0000313" key="2">
    <source>
        <dbReference type="EMBL" id="KKL97862.1"/>
    </source>
</evidence>
<dbReference type="EMBL" id="LAZR01018062">
    <property type="protein sequence ID" value="KKL97862.1"/>
    <property type="molecule type" value="Genomic_DNA"/>
</dbReference>
<sequence length="87" mass="9614">MSDKNRRQETSSPRTKIITGKLGSDHLKEAIPLSQKPVKMPVERLPVEPATQSMNARIVKPAKPTVKRSAKPVKMPVPKPKPPKDGK</sequence>
<comment type="caution">
    <text evidence="2">The sequence shown here is derived from an EMBL/GenBank/DDBJ whole genome shotgun (WGS) entry which is preliminary data.</text>
</comment>
<dbReference type="AlphaFoldDB" id="A0A0F9JFX7"/>
<gene>
    <name evidence="2" type="ORF">LCGC14_1830170</name>
</gene>